<reference evidence="2 3" key="1">
    <citation type="submission" date="2017-11" db="EMBL/GenBank/DDBJ databases">
        <title>Revising the taxonomy of the Acinetobacter lwoffii group: the description of Acinetobacter pseudolwoffii sp. nov. and emended description of Acinetobacter lwoffii.</title>
        <authorList>
            <person name="Nemec A."/>
            <person name="Radolfova-Krizova L."/>
        </authorList>
    </citation>
    <scope>NUCLEOTIDE SEQUENCE [LARGE SCALE GENOMIC DNA]</scope>
    <source>
        <strain evidence="2 3">ANC 5044</strain>
    </source>
</reference>
<sequence length="194" mass="23006">MDSNILAATIGVIGGFLASLLLFYLNRFYTNYDKRKSEKILREKLLYREKDSELEADQNFIFSLPDLKREVYLNCHINWDSEIALNMMKGNEDLIWFLRFCWLSLVKFFPQDHFSTEGYVNYIDKFIMDRANYHYSRLDCSDQLKSGSISKITLGSSIAKDIDQLIIDLVEQILHFENPRKEKWFQEWNSVESI</sequence>
<evidence type="ECO:0000313" key="3">
    <source>
        <dbReference type="Proteomes" id="UP000243446"/>
    </source>
</evidence>
<dbReference type="AlphaFoldDB" id="A0A2H9YR23"/>
<accession>A0A2H9YR23</accession>
<gene>
    <name evidence="2" type="ORF">CWI32_09595</name>
</gene>
<organism evidence="2 3">
    <name type="scientific">Acinetobacter pseudolwoffii</name>
    <dbReference type="NCBI Taxonomy" id="2053287"/>
    <lineage>
        <taxon>Bacteria</taxon>
        <taxon>Pseudomonadati</taxon>
        <taxon>Pseudomonadota</taxon>
        <taxon>Gammaproteobacteria</taxon>
        <taxon>Moraxellales</taxon>
        <taxon>Moraxellaceae</taxon>
        <taxon>Acinetobacter</taxon>
    </lineage>
</organism>
<name>A0A2H9YR23_9GAMM</name>
<evidence type="ECO:0008006" key="4">
    <source>
        <dbReference type="Google" id="ProtNLM"/>
    </source>
</evidence>
<keyword evidence="1" id="KW-1133">Transmembrane helix</keyword>
<dbReference type="RefSeq" id="WP_100535197.1">
    <property type="nucleotide sequence ID" value="NZ_CBDBYO010000001.1"/>
</dbReference>
<dbReference type="Proteomes" id="UP000243446">
    <property type="component" value="Unassembled WGS sequence"/>
</dbReference>
<keyword evidence="1" id="KW-0472">Membrane</keyword>
<comment type="caution">
    <text evidence="2">The sequence shown here is derived from an EMBL/GenBank/DDBJ whole genome shotgun (WGS) entry which is preliminary data.</text>
</comment>
<dbReference type="GeneID" id="97178423"/>
<keyword evidence="1" id="KW-0812">Transmembrane</keyword>
<evidence type="ECO:0000256" key="1">
    <source>
        <dbReference type="SAM" id="Phobius"/>
    </source>
</evidence>
<protein>
    <recommendedName>
        <fullName evidence="4">DUF4760 domain-containing protein</fullName>
    </recommendedName>
</protein>
<evidence type="ECO:0000313" key="2">
    <source>
        <dbReference type="EMBL" id="PJO75098.1"/>
    </source>
</evidence>
<proteinExistence type="predicted"/>
<dbReference type="EMBL" id="PHRG01000004">
    <property type="protein sequence ID" value="PJO75098.1"/>
    <property type="molecule type" value="Genomic_DNA"/>
</dbReference>
<feature type="transmembrane region" description="Helical" evidence="1">
    <location>
        <begin position="6"/>
        <end position="25"/>
    </location>
</feature>